<dbReference type="InterPro" id="IPR008984">
    <property type="entry name" value="SMAD_FHA_dom_sf"/>
</dbReference>
<dbReference type="STRING" id="56857.A0A200QIM8"/>
<feature type="domain" description="FHA" evidence="7">
    <location>
        <begin position="58"/>
        <end position="120"/>
    </location>
</feature>
<keyword evidence="4" id="KW-0539">Nucleus</keyword>
<dbReference type="GO" id="GO:0003684">
    <property type="term" value="F:damaged DNA binding"/>
    <property type="evidence" value="ECO:0007669"/>
    <property type="project" value="TreeGrafter"/>
</dbReference>
<sequence>MVWTTTLNSPILDLAKMIGLSTAEFNCKYWGDHRWGLQHKQFHCSRETVCGQVRTFNLQQGTPSSCCCDVIINTDKGVSRIHAEVVVHSMTSLDALQRKSSNFSSDVHVKDCSKYGTFINKKLGSKSKVHEYPNKEITLKDGDLISFGTGNATYRFCFVPLIFFVYCSKLSKVDPSFQDQISSIGACATQNWSAECTHALVDDSAPVKEDLIDAIVSQKPVILNRWVKVVAEKNISTEIPSFADYVPTLTLNGFPVKVVDPKAREKCLAGYTFLFGELYLYKFGDKLQSLLDLGGSKFLSIDEFSSSSQASEDGANNRVVLVVPAGSINQFNAYQHLRSLSRVNDVNLISAILSGHLDPSIVESPSILVSSSCSTDETIVADSDVEMDTAATHGVAADAQTEAIKHEDEAITADRGNSLQEDKAITTGDHAKSQQEDEAITTAEHANSPTKKFQLPSLKVVDGIIIEKRDKGDESDTSVVRNSDIIYSQDLIVRDTNPPALVRSSTVRGVVNFKRFRRREMESGNSFKDLIPFSKYPYRESEYGSEEVAEHVKEEKKRKQMEAIAEDLFNNDKARRRGAAGSSIRELLTRA</sequence>
<evidence type="ECO:0000256" key="4">
    <source>
        <dbReference type="ARBA" id="ARBA00023242"/>
    </source>
</evidence>
<dbReference type="GO" id="GO:0007095">
    <property type="term" value="P:mitotic G2 DNA damage checkpoint signaling"/>
    <property type="evidence" value="ECO:0007669"/>
    <property type="project" value="InterPro"/>
</dbReference>
<dbReference type="PANTHER" id="PTHR12162">
    <property type="entry name" value="NIBRIN-RELATED"/>
    <property type="match status" value="1"/>
</dbReference>
<keyword evidence="9" id="KW-1185">Reference proteome</keyword>
<dbReference type="PANTHER" id="PTHR12162:SF0">
    <property type="entry name" value="NIBRIN"/>
    <property type="match status" value="1"/>
</dbReference>
<dbReference type="AlphaFoldDB" id="A0A200QIM8"/>
<evidence type="ECO:0000256" key="1">
    <source>
        <dbReference type="ARBA" id="ARBA00004123"/>
    </source>
</evidence>
<evidence type="ECO:0000256" key="3">
    <source>
        <dbReference type="ARBA" id="ARBA00023204"/>
    </source>
</evidence>
<dbReference type="InParanoid" id="A0A200QIM8"/>
<dbReference type="FunCoup" id="A0A200QIM8">
    <property type="interactions" value="1031"/>
</dbReference>
<organism evidence="8 9">
    <name type="scientific">Macleaya cordata</name>
    <name type="common">Five-seeded plume-poppy</name>
    <name type="synonym">Bocconia cordata</name>
    <dbReference type="NCBI Taxonomy" id="56857"/>
    <lineage>
        <taxon>Eukaryota</taxon>
        <taxon>Viridiplantae</taxon>
        <taxon>Streptophyta</taxon>
        <taxon>Embryophyta</taxon>
        <taxon>Tracheophyta</taxon>
        <taxon>Spermatophyta</taxon>
        <taxon>Magnoliopsida</taxon>
        <taxon>Ranunculales</taxon>
        <taxon>Papaveraceae</taxon>
        <taxon>Papaveroideae</taxon>
        <taxon>Macleaya</taxon>
    </lineage>
</organism>
<dbReference type="Proteomes" id="UP000195402">
    <property type="component" value="Unassembled WGS sequence"/>
</dbReference>
<evidence type="ECO:0000259" key="7">
    <source>
        <dbReference type="PROSITE" id="PS50006"/>
    </source>
</evidence>
<protein>
    <submittedName>
        <fullName evidence="8">Forkhead-associated (FHA) domain</fullName>
    </submittedName>
</protein>
<proteinExistence type="inferred from homology"/>
<dbReference type="Pfam" id="PF00498">
    <property type="entry name" value="FHA"/>
    <property type="match status" value="1"/>
</dbReference>
<reference evidence="8 9" key="1">
    <citation type="journal article" date="2017" name="Mol. Plant">
        <title>The Genome of Medicinal Plant Macleaya cordata Provides New Insights into Benzylisoquinoline Alkaloids Metabolism.</title>
        <authorList>
            <person name="Liu X."/>
            <person name="Liu Y."/>
            <person name="Huang P."/>
            <person name="Ma Y."/>
            <person name="Qing Z."/>
            <person name="Tang Q."/>
            <person name="Cao H."/>
            <person name="Cheng P."/>
            <person name="Zheng Y."/>
            <person name="Yuan Z."/>
            <person name="Zhou Y."/>
            <person name="Liu J."/>
            <person name="Tang Z."/>
            <person name="Zhuo Y."/>
            <person name="Zhang Y."/>
            <person name="Yu L."/>
            <person name="Huang J."/>
            <person name="Yang P."/>
            <person name="Peng Q."/>
            <person name="Zhang J."/>
            <person name="Jiang W."/>
            <person name="Zhang Z."/>
            <person name="Lin K."/>
            <person name="Ro D.K."/>
            <person name="Chen X."/>
            <person name="Xiong X."/>
            <person name="Shang Y."/>
            <person name="Huang S."/>
            <person name="Zeng J."/>
        </authorList>
    </citation>
    <scope>NUCLEOTIDE SEQUENCE [LARGE SCALE GENOMIC DNA]</scope>
    <source>
        <strain evidence="9">cv. BLH2017</strain>
        <tissue evidence="8">Root</tissue>
    </source>
</reference>
<dbReference type="GO" id="GO:0030870">
    <property type="term" value="C:Mre11 complex"/>
    <property type="evidence" value="ECO:0007669"/>
    <property type="project" value="InterPro"/>
</dbReference>
<accession>A0A200QIM8</accession>
<keyword evidence="3" id="KW-0234">DNA repair</keyword>
<evidence type="ECO:0000313" key="8">
    <source>
        <dbReference type="EMBL" id="OVA10350.1"/>
    </source>
</evidence>
<evidence type="ECO:0000256" key="5">
    <source>
        <dbReference type="ARBA" id="ARBA00044757"/>
    </source>
</evidence>
<comment type="similarity">
    <text evidence="5">Belongs to the Nibrin family.</text>
</comment>
<feature type="region of interest" description="Disordered" evidence="6">
    <location>
        <begin position="427"/>
        <end position="451"/>
    </location>
</feature>
<dbReference type="CDD" id="cd22667">
    <property type="entry name" value="FHA_NBN"/>
    <property type="match status" value="1"/>
</dbReference>
<dbReference type="SUPFAM" id="SSF49879">
    <property type="entry name" value="SMAD/FHA domain"/>
    <property type="match status" value="1"/>
</dbReference>
<comment type="subcellular location">
    <subcellularLocation>
        <location evidence="1">Nucleus</location>
    </subcellularLocation>
</comment>
<keyword evidence="2" id="KW-0227">DNA damage</keyword>
<evidence type="ECO:0000256" key="6">
    <source>
        <dbReference type="SAM" id="MobiDB-lite"/>
    </source>
</evidence>
<dbReference type="InterPro" id="IPR000253">
    <property type="entry name" value="FHA_dom"/>
</dbReference>
<dbReference type="OrthoDB" id="552194at2759"/>
<dbReference type="Gene3D" id="2.60.200.20">
    <property type="match status" value="1"/>
</dbReference>
<evidence type="ECO:0000256" key="2">
    <source>
        <dbReference type="ARBA" id="ARBA00022763"/>
    </source>
</evidence>
<dbReference type="OMA" id="RDETCHV"/>
<name>A0A200QIM8_MACCD</name>
<dbReference type="InterPro" id="IPR040227">
    <property type="entry name" value="Nibrin-rel"/>
</dbReference>
<dbReference type="EMBL" id="MVGT01002002">
    <property type="protein sequence ID" value="OVA10350.1"/>
    <property type="molecule type" value="Genomic_DNA"/>
</dbReference>
<comment type="caution">
    <text evidence="8">The sequence shown here is derived from an EMBL/GenBank/DDBJ whole genome shotgun (WGS) entry which is preliminary data.</text>
</comment>
<dbReference type="GO" id="GO:0000724">
    <property type="term" value="P:double-strand break repair via homologous recombination"/>
    <property type="evidence" value="ECO:0007669"/>
    <property type="project" value="TreeGrafter"/>
</dbReference>
<evidence type="ECO:0000313" key="9">
    <source>
        <dbReference type="Proteomes" id="UP000195402"/>
    </source>
</evidence>
<gene>
    <name evidence="8" type="ORF">BVC80_8563g8</name>
</gene>
<dbReference type="PROSITE" id="PS50006">
    <property type="entry name" value="FHA_DOMAIN"/>
    <property type="match status" value="1"/>
</dbReference>